<dbReference type="CDD" id="cd06170">
    <property type="entry name" value="LuxR_C_like"/>
    <property type="match status" value="1"/>
</dbReference>
<dbReference type="GO" id="GO:0000160">
    <property type="term" value="P:phosphorelay signal transduction system"/>
    <property type="evidence" value="ECO:0007669"/>
    <property type="project" value="InterPro"/>
</dbReference>
<dbReference type="PROSITE" id="PS00622">
    <property type="entry name" value="HTH_LUXR_1"/>
    <property type="match status" value="1"/>
</dbReference>
<dbReference type="Proteomes" id="UP000604475">
    <property type="component" value="Unassembled WGS sequence"/>
</dbReference>
<dbReference type="InterPro" id="IPR016032">
    <property type="entry name" value="Sig_transdc_resp-reg_C-effctor"/>
</dbReference>
<dbReference type="AlphaFoldDB" id="A0A937RFY4"/>
<protein>
    <submittedName>
        <fullName evidence="7">Response regulator transcription factor</fullName>
    </submittedName>
</protein>
<dbReference type="GO" id="GO:0006355">
    <property type="term" value="P:regulation of DNA-templated transcription"/>
    <property type="evidence" value="ECO:0007669"/>
    <property type="project" value="InterPro"/>
</dbReference>
<reference evidence="7" key="1">
    <citation type="submission" date="2020-12" db="EMBL/GenBank/DDBJ databases">
        <title>Genomic characterization of non-nitrogen-fixing Frankia strains.</title>
        <authorList>
            <person name="Carlos-Shanley C."/>
            <person name="Guerra T."/>
            <person name="Hahn D."/>
        </authorList>
    </citation>
    <scope>NUCLEOTIDE SEQUENCE</scope>
    <source>
        <strain evidence="7">CN6</strain>
    </source>
</reference>
<dbReference type="PROSITE" id="PS50110">
    <property type="entry name" value="RESPONSE_REGULATORY"/>
    <property type="match status" value="1"/>
</dbReference>
<dbReference type="InterPro" id="IPR011006">
    <property type="entry name" value="CheY-like_superfamily"/>
</dbReference>
<dbReference type="Pfam" id="PF00196">
    <property type="entry name" value="GerE"/>
    <property type="match status" value="1"/>
</dbReference>
<name>A0A937RFY4_9ACTN</name>
<accession>A0A937RFY4</accession>
<evidence type="ECO:0000259" key="5">
    <source>
        <dbReference type="PROSITE" id="PS50043"/>
    </source>
</evidence>
<dbReference type="InterPro" id="IPR039420">
    <property type="entry name" value="WalR-like"/>
</dbReference>
<dbReference type="Gene3D" id="3.40.50.2300">
    <property type="match status" value="1"/>
</dbReference>
<evidence type="ECO:0000313" key="7">
    <source>
        <dbReference type="EMBL" id="MBL7631458.1"/>
    </source>
</evidence>
<evidence type="ECO:0000259" key="6">
    <source>
        <dbReference type="PROSITE" id="PS50110"/>
    </source>
</evidence>
<dbReference type="PANTHER" id="PTHR43214:SF43">
    <property type="entry name" value="TWO-COMPONENT RESPONSE REGULATOR"/>
    <property type="match status" value="1"/>
</dbReference>
<feature type="modified residue" description="4-aspartylphosphate" evidence="3">
    <location>
        <position position="79"/>
    </location>
</feature>
<dbReference type="Pfam" id="PF00072">
    <property type="entry name" value="Response_reg"/>
    <property type="match status" value="1"/>
</dbReference>
<keyword evidence="2" id="KW-0238">DNA-binding</keyword>
<keyword evidence="8" id="KW-1185">Reference proteome</keyword>
<dbReference type="InterPro" id="IPR000792">
    <property type="entry name" value="Tscrpt_reg_LuxR_C"/>
</dbReference>
<evidence type="ECO:0000313" key="8">
    <source>
        <dbReference type="Proteomes" id="UP000604475"/>
    </source>
</evidence>
<dbReference type="SUPFAM" id="SSF52172">
    <property type="entry name" value="CheY-like"/>
    <property type="match status" value="1"/>
</dbReference>
<dbReference type="CDD" id="cd17535">
    <property type="entry name" value="REC_NarL-like"/>
    <property type="match status" value="1"/>
</dbReference>
<evidence type="ECO:0000256" key="4">
    <source>
        <dbReference type="SAM" id="MobiDB-lite"/>
    </source>
</evidence>
<proteinExistence type="predicted"/>
<feature type="domain" description="HTH luxR-type" evidence="5">
    <location>
        <begin position="168"/>
        <end position="233"/>
    </location>
</feature>
<dbReference type="SMART" id="SM00448">
    <property type="entry name" value="REC"/>
    <property type="match status" value="1"/>
</dbReference>
<dbReference type="InterPro" id="IPR001789">
    <property type="entry name" value="Sig_transdc_resp-reg_receiver"/>
</dbReference>
<dbReference type="PROSITE" id="PS50043">
    <property type="entry name" value="HTH_LUXR_2"/>
    <property type="match status" value="1"/>
</dbReference>
<dbReference type="InterPro" id="IPR058245">
    <property type="entry name" value="NreC/VraR/RcsB-like_REC"/>
</dbReference>
<dbReference type="GO" id="GO:0003677">
    <property type="term" value="F:DNA binding"/>
    <property type="evidence" value="ECO:0007669"/>
    <property type="project" value="UniProtKB-KW"/>
</dbReference>
<dbReference type="PANTHER" id="PTHR43214">
    <property type="entry name" value="TWO-COMPONENT RESPONSE REGULATOR"/>
    <property type="match status" value="1"/>
</dbReference>
<evidence type="ECO:0000256" key="3">
    <source>
        <dbReference type="PROSITE-ProRule" id="PRU00169"/>
    </source>
</evidence>
<sequence>MTETNGGTGRRAAAAPGGGAEEQAPDIRVVVVDDHRIVLDGLVVLLDSVDGLAVAGEAASGEEAVGLVGRLRPDVVLMDIEMPGIGGIEATRRIASAHPAVAVVMLTMYGEDEFVFAALRAGARGYLLKGAQQEDVVRTVHAAARGDAVFGPDVARRVLRTFADPRPAARPFPELTDRERDVLGLLANGWPNGRIARHLGLTPKTVANNVSNILAKLHAADRAAAILAARRAGLGDP</sequence>
<feature type="domain" description="Response regulatory" evidence="6">
    <location>
        <begin position="28"/>
        <end position="144"/>
    </location>
</feature>
<evidence type="ECO:0000256" key="1">
    <source>
        <dbReference type="ARBA" id="ARBA00022553"/>
    </source>
</evidence>
<feature type="region of interest" description="Disordered" evidence="4">
    <location>
        <begin position="1"/>
        <end position="20"/>
    </location>
</feature>
<dbReference type="PRINTS" id="PR00038">
    <property type="entry name" value="HTHLUXR"/>
</dbReference>
<keyword evidence="1 3" id="KW-0597">Phosphoprotein</keyword>
<dbReference type="SUPFAM" id="SSF46894">
    <property type="entry name" value="C-terminal effector domain of the bipartite response regulators"/>
    <property type="match status" value="1"/>
</dbReference>
<dbReference type="SMART" id="SM00421">
    <property type="entry name" value="HTH_LUXR"/>
    <property type="match status" value="1"/>
</dbReference>
<organism evidence="7 8">
    <name type="scientific">Frankia nepalensis</name>
    <dbReference type="NCBI Taxonomy" id="1836974"/>
    <lineage>
        <taxon>Bacteria</taxon>
        <taxon>Bacillati</taxon>
        <taxon>Actinomycetota</taxon>
        <taxon>Actinomycetes</taxon>
        <taxon>Frankiales</taxon>
        <taxon>Frankiaceae</taxon>
        <taxon>Frankia</taxon>
    </lineage>
</organism>
<dbReference type="EMBL" id="JAEACQ010000272">
    <property type="protein sequence ID" value="MBL7631458.1"/>
    <property type="molecule type" value="Genomic_DNA"/>
</dbReference>
<gene>
    <name evidence="7" type="ORF">I7412_30730</name>
</gene>
<evidence type="ECO:0000256" key="2">
    <source>
        <dbReference type="ARBA" id="ARBA00023125"/>
    </source>
</evidence>
<comment type="caution">
    <text evidence="7">The sequence shown here is derived from an EMBL/GenBank/DDBJ whole genome shotgun (WGS) entry which is preliminary data.</text>
</comment>
<dbReference type="RefSeq" id="WP_203006223.1">
    <property type="nucleotide sequence ID" value="NZ_JADWYU010000203.1"/>
</dbReference>